<sequence>MESNDTLYCIFQDPEVHLFERLNYTIKYFYYFEYRER</sequence>
<dbReference type="AlphaFoldDB" id="A0A916N7X9"/>
<evidence type="ECO:0000313" key="2">
    <source>
        <dbReference type="Proteomes" id="UP000680038"/>
    </source>
</evidence>
<name>A0A916N7X9_9BACT</name>
<comment type="caution">
    <text evidence="1">The sequence shown here is derived from an EMBL/GenBank/DDBJ whole genome shotgun (WGS) entry which is preliminary data.</text>
</comment>
<reference evidence="1" key="1">
    <citation type="submission" date="2021-04" db="EMBL/GenBank/DDBJ databases">
        <authorList>
            <person name="Rodrigo-Torres L."/>
            <person name="Arahal R. D."/>
            <person name="Lucena T."/>
        </authorList>
    </citation>
    <scope>NUCLEOTIDE SEQUENCE</scope>
    <source>
        <strain evidence="1">CECT 9275</strain>
    </source>
</reference>
<gene>
    <name evidence="1" type="ORF">DYBT9275_06095</name>
</gene>
<keyword evidence="2" id="KW-1185">Reference proteome</keyword>
<organism evidence="1 2">
    <name type="scientific">Dyadobacter helix</name>
    <dbReference type="NCBI Taxonomy" id="2822344"/>
    <lineage>
        <taxon>Bacteria</taxon>
        <taxon>Pseudomonadati</taxon>
        <taxon>Bacteroidota</taxon>
        <taxon>Cytophagia</taxon>
        <taxon>Cytophagales</taxon>
        <taxon>Spirosomataceae</taxon>
        <taxon>Dyadobacter</taxon>
    </lineage>
</organism>
<dbReference type="EMBL" id="CAJRAF010000004">
    <property type="protein sequence ID" value="CAG5018904.1"/>
    <property type="molecule type" value="Genomic_DNA"/>
</dbReference>
<protein>
    <submittedName>
        <fullName evidence="1">Uncharacterized protein</fullName>
    </submittedName>
</protein>
<proteinExistence type="predicted"/>
<evidence type="ECO:0000313" key="1">
    <source>
        <dbReference type="EMBL" id="CAG5018904.1"/>
    </source>
</evidence>
<accession>A0A916N7X9</accession>
<dbReference type="Proteomes" id="UP000680038">
    <property type="component" value="Unassembled WGS sequence"/>
</dbReference>